<proteinExistence type="predicted"/>
<dbReference type="Proteomes" id="UP000694308">
    <property type="component" value="Unassembled WGS sequence"/>
</dbReference>
<evidence type="ECO:0000313" key="3">
    <source>
        <dbReference type="Proteomes" id="UP000694308"/>
    </source>
</evidence>
<dbReference type="RefSeq" id="WP_218319453.1">
    <property type="nucleotide sequence ID" value="NZ_JAEEGC010000025.1"/>
</dbReference>
<dbReference type="EMBL" id="JAEEGC010000025">
    <property type="protein sequence ID" value="MBV7272417.1"/>
    <property type="molecule type" value="Genomic_DNA"/>
</dbReference>
<name>A0A949TL02_9CLOT</name>
<protein>
    <submittedName>
        <fullName evidence="2">Uncharacterized protein</fullName>
    </submittedName>
</protein>
<keyword evidence="3" id="KW-1185">Reference proteome</keyword>
<comment type="caution">
    <text evidence="2">The sequence shown here is derived from an EMBL/GenBank/DDBJ whole genome shotgun (WGS) entry which is preliminary data.</text>
</comment>
<accession>A0A949TL02</accession>
<evidence type="ECO:0000313" key="2">
    <source>
        <dbReference type="EMBL" id="MBV7272417.1"/>
    </source>
</evidence>
<sequence length="152" mass="18032">MSEKDELLSKFTNKYNDLKNKEISDLNNKNRELQVKIQKGLERFNELMCLQKKIKEEEEEANISLNSLLRIVESRGIIFKIHNKNFQVKEWDHLNIEKVNNLYRIISKKGESLDTLASKYNDALDYIINNYSYSIVIIRMDSYSIKAQLRII</sequence>
<dbReference type="AlphaFoldDB" id="A0A949TL02"/>
<feature type="coiled-coil region" evidence="1">
    <location>
        <begin position="1"/>
        <end position="67"/>
    </location>
</feature>
<gene>
    <name evidence="2" type="ORF">I6U48_05745</name>
</gene>
<organism evidence="2 3">
    <name type="scientific">Clostridium thailandense</name>
    <dbReference type="NCBI Taxonomy" id="2794346"/>
    <lineage>
        <taxon>Bacteria</taxon>
        <taxon>Bacillati</taxon>
        <taxon>Bacillota</taxon>
        <taxon>Clostridia</taxon>
        <taxon>Eubacteriales</taxon>
        <taxon>Clostridiaceae</taxon>
        <taxon>Clostridium</taxon>
    </lineage>
</organism>
<keyword evidence="1" id="KW-0175">Coiled coil</keyword>
<evidence type="ECO:0000256" key="1">
    <source>
        <dbReference type="SAM" id="Coils"/>
    </source>
</evidence>
<reference evidence="2" key="1">
    <citation type="submission" date="2020-12" db="EMBL/GenBank/DDBJ databases">
        <title>Clostridium thailandense sp. nov., a novel acetogenic bacterium isolated from peat land soil in Thailand.</title>
        <authorList>
            <person name="Chaikitkaew S."/>
            <person name="Birkeland N.K."/>
        </authorList>
    </citation>
    <scope>NUCLEOTIDE SEQUENCE</scope>
    <source>
        <strain evidence="2">PL3</strain>
    </source>
</reference>